<evidence type="ECO:0000313" key="2">
    <source>
        <dbReference type="Proteomes" id="UP000639010"/>
    </source>
</evidence>
<keyword evidence="2" id="KW-1185">Reference proteome</keyword>
<dbReference type="RefSeq" id="WP_192623828.1">
    <property type="nucleotide sequence ID" value="NZ_JADBGG010000016.1"/>
</dbReference>
<dbReference type="Proteomes" id="UP000639010">
    <property type="component" value="Unassembled WGS sequence"/>
</dbReference>
<evidence type="ECO:0008006" key="3">
    <source>
        <dbReference type="Google" id="ProtNLM"/>
    </source>
</evidence>
<organism evidence="1 2">
    <name type="scientific">Desulfomicrobium macestii</name>
    <dbReference type="NCBI Taxonomy" id="90731"/>
    <lineage>
        <taxon>Bacteria</taxon>
        <taxon>Pseudomonadati</taxon>
        <taxon>Thermodesulfobacteriota</taxon>
        <taxon>Desulfovibrionia</taxon>
        <taxon>Desulfovibrionales</taxon>
        <taxon>Desulfomicrobiaceae</taxon>
        <taxon>Desulfomicrobium</taxon>
    </lineage>
</organism>
<dbReference type="EMBL" id="JADBGG010000016">
    <property type="protein sequence ID" value="MBE1425656.1"/>
    <property type="molecule type" value="Genomic_DNA"/>
</dbReference>
<evidence type="ECO:0000313" key="1">
    <source>
        <dbReference type="EMBL" id="MBE1425656.1"/>
    </source>
</evidence>
<sequence length="228" mass="24942">MPERYLDLITSQHRQRPRFAAAVEALVKPLCDLEAMLQDMRHAFDVDTAVGVQLDAVGVRVGRSRNVRAPLDDVYFSWNVDGLGWGQGIWRGRYDPETGVVSLPDDVYRTLLKAKIAANSWDGTIPSAYEIWAAAFSVEGSVVFIEDSGDMSMIVGISAMPMSAIMQQLLLQQYIPLKPAGVEVEFFAVAVSPGPLFAWNCESEALAGWGSGSWAKKLIPIEGGDYAT</sequence>
<dbReference type="InterPro" id="IPR021283">
    <property type="entry name" value="Phage_Wedge1"/>
</dbReference>
<accession>A0ABR9H4N0</accession>
<protein>
    <recommendedName>
        <fullName evidence="3">DUF2612 domain-containing protein</fullName>
    </recommendedName>
</protein>
<dbReference type="Pfam" id="PF11041">
    <property type="entry name" value="Phage_Wedge1"/>
    <property type="match status" value="1"/>
</dbReference>
<reference evidence="1 2" key="1">
    <citation type="submission" date="2020-10" db="EMBL/GenBank/DDBJ databases">
        <title>Genomic Encyclopedia of Type Strains, Phase IV (KMG-IV): sequencing the most valuable type-strain genomes for metagenomic binning, comparative biology and taxonomic classification.</title>
        <authorList>
            <person name="Goeker M."/>
        </authorList>
    </citation>
    <scope>NUCLEOTIDE SEQUENCE [LARGE SCALE GENOMIC DNA]</scope>
    <source>
        <strain evidence="1 2">DSM 4194</strain>
    </source>
</reference>
<proteinExistence type="predicted"/>
<comment type="caution">
    <text evidence="1">The sequence shown here is derived from an EMBL/GenBank/DDBJ whole genome shotgun (WGS) entry which is preliminary data.</text>
</comment>
<gene>
    <name evidence="1" type="ORF">H4684_002313</name>
</gene>
<name>A0ABR9H4N0_9BACT</name>